<dbReference type="Proteomes" id="UP001487740">
    <property type="component" value="Unassembled WGS sequence"/>
</dbReference>
<proteinExistence type="predicted"/>
<comment type="caution">
    <text evidence="3">The sequence shown here is derived from an EMBL/GenBank/DDBJ whole genome shotgun (WGS) entry which is preliminary data.</text>
</comment>
<dbReference type="PANTHER" id="PTHR13037:SF24">
    <property type="entry name" value="POLYCOMB PROTEIN PCL-RELATED"/>
    <property type="match status" value="1"/>
</dbReference>
<feature type="compositionally biased region" description="Pro residues" evidence="2">
    <location>
        <begin position="663"/>
        <end position="676"/>
    </location>
</feature>
<sequence>MLGSPEERKEAHERTREDVIFEPEIVGVHSHSREDDTDTDICSRCFTVSSSDQRHPEDPNGSLPTEGGAERDPLGQEEVEDLEKENEKIEGIDAEKSDLSKDDINSKLRFIFHLDGLKEAGGLLYIGCENDKEKTNPSKIMEWFSAEFLNLHRVYAIREEEPFLLKVFTRNHEMTNKGIRKKGGRKVMLMGKEVFGDVLLACGHCGYWSREGSNVRRHLKKAVCLKDRGYCKEQLAGLDRTERRRFLRRVAAAKCRAKKKARVLSDGSDRRLGAEDGTSCTTTTMTTTPTTMTLSTSTTTATTTDAFTGLSTTTSATNYSSCPLESTEEPFAECLVEIEERSSIISQQQQQQQQQAKRKLVRHKALLLGPAVMQEAVLRVPYDIFTINENNERLAWKPPHCHKVGPGNPCQIVFKGARMKRRCLDLPLPRILIYRKLDCKTHHCNFTLFHPSARAAFHCDSNAKASIDIKMYGDIVMTQEFYHYFVSLLSIMKMKSSQTARHLTSVWETILAERLGVATIPEEYRKIITLSKQTVKSIWSSIEEEAESRGVARLSKGSRRRKKLPPPVLPSSVSLPPPFPLPPTSMGPFSSGVDVCGMTQPPPPHPCMKRLNPTAPKPPPLPPPPPPAPPPNHPPPPSTHPPPPPPPSTHAPPGPPKTTMMTLPPPPPPPHAPPPHPTHHNGMQQVPPHTAVNHTHWLGQAPQYPHNMAPYPMAPHHPSAEYYPVPTHFMTQYTPASMGTSP</sequence>
<dbReference type="PANTHER" id="PTHR13037">
    <property type="entry name" value="FORMIN"/>
    <property type="match status" value="1"/>
</dbReference>
<organism evidence="3 4">
    <name type="scientific">Scylla paramamosain</name>
    <name type="common">Mud crab</name>
    <dbReference type="NCBI Taxonomy" id="85552"/>
    <lineage>
        <taxon>Eukaryota</taxon>
        <taxon>Metazoa</taxon>
        <taxon>Ecdysozoa</taxon>
        <taxon>Arthropoda</taxon>
        <taxon>Crustacea</taxon>
        <taxon>Multicrustacea</taxon>
        <taxon>Malacostraca</taxon>
        <taxon>Eumalacostraca</taxon>
        <taxon>Eucarida</taxon>
        <taxon>Decapoda</taxon>
        <taxon>Pleocyemata</taxon>
        <taxon>Brachyura</taxon>
        <taxon>Eubrachyura</taxon>
        <taxon>Portunoidea</taxon>
        <taxon>Portunidae</taxon>
        <taxon>Portuninae</taxon>
        <taxon>Scylla</taxon>
    </lineage>
</organism>
<dbReference type="AlphaFoldDB" id="A0AAW0US30"/>
<feature type="region of interest" description="Disordered" evidence="2">
    <location>
        <begin position="1"/>
        <end position="94"/>
    </location>
</feature>
<feature type="compositionally biased region" description="Basic and acidic residues" evidence="2">
    <location>
        <begin position="1"/>
        <end position="19"/>
    </location>
</feature>
<feature type="compositionally biased region" description="Low complexity" evidence="2">
    <location>
        <begin position="276"/>
        <end position="297"/>
    </location>
</feature>
<name>A0AAW0US30_SCYPA</name>
<evidence type="ECO:0000256" key="1">
    <source>
        <dbReference type="ARBA" id="ARBA00022581"/>
    </source>
</evidence>
<dbReference type="EMBL" id="JARAKH010000007">
    <property type="protein sequence ID" value="KAK8402266.1"/>
    <property type="molecule type" value="Genomic_DNA"/>
</dbReference>
<keyword evidence="1" id="KW-0945">Host-virus interaction</keyword>
<feature type="compositionally biased region" description="Basic and acidic residues" evidence="2">
    <location>
        <begin position="85"/>
        <end position="94"/>
    </location>
</feature>
<feature type="region of interest" description="Disordered" evidence="2">
    <location>
        <begin position="548"/>
        <end position="689"/>
    </location>
</feature>
<evidence type="ECO:0000256" key="2">
    <source>
        <dbReference type="SAM" id="MobiDB-lite"/>
    </source>
</evidence>
<feature type="compositionally biased region" description="Acidic residues" evidence="2">
    <location>
        <begin position="75"/>
        <end position="84"/>
    </location>
</feature>
<dbReference type="PRINTS" id="PR01217">
    <property type="entry name" value="PRICHEXTENSN"/>
</dbReference>
<feature type="compositionally biased region" description="Pro residues" evidence="2">
    <location>
        <begin position="615"/>
        <end position="656"/>
    </location>
</feature>
<protein>
    <submittedName>
        <fullName evidence="3">Uncharacterized protein</fullName>
    </submittedName>
</protein>
<feature type="compositionally biased region" description="Pro residues" evidence="2">
    <location>
        <begin position="565"/>
        <end position="585"/>
    </location>
</feature>
<feature type="region of interest" description="Disordered" evidence="2">
    <location>
        <begin position="269"/>
        <end position="297"/>
    </location>
</feature>
<keyword evidence="4" id="KW-1185">Reference proteome</keyword>
<accession>A0AAW0US30</accession>
<evidence type="ECO:0000313" key="4">
    <source>
        <dbReference type="Proteomes" id="UP001487740"/>
    </source>
</evidence>
<reference evidence="3 4" key="1">
    <citation type="submission" date="2023-03" db="EMBL/GenBank/DDBJ databases">
        <title>High-quality genome of Scylla paramamosain provides insights in environmental adaptation.</title>
        <authorList>
            <person name="Zhang L."/>
        </authorList>
    </citation>
    <scope>NUCLEOTIDE SEQUENCE [LARGE SCALE GENOMIC DNA]</scope>
    <source>
        <strain evidence="3">LZ_2023a</strain>
        <tissue evidence="3">Muscle</tissue>
    </source>
</reference>
<gene>
    <name evidence="3" type="ORF">O3P69_000577</name>
</gene>
<evidence type="ECO:0000313" key="3">
    <source>
        <dbReference type="EMBL" id="KAK8402266.1"/>
    </source>
</evidence>